<name>A0ABW4EKQ8_9RHOB</name>
<reference evidence="3" key="1">
    <citation type="journal article" date="2019" name="Int. J. Syst. Evol. Microbiol.">
        <title>The Global Catalogue of Microorganisms (GCM) 10K type strain sequencing project: providing services to taxonomists for standard genome sequencing and annotation.</title>
        <authorList>
            <consortium name="The Broad Institute Genomics Platform"/>
            <consortium name="The Broad Institute Genome Sequencing Center for Infectious Disease"/>
            <person name="Wu L."/>
            <person name="Ma J."/>
        </authorList>
    </citation>
    <scope>NUCLEOTIDE SEQUENCE [LARGE SCALE GENOMIC DNA]</scope>
    <source>
        <strain evidence="3">CGMCC 1.12477</strain>
    </source>
</reference>
<gene>
    <name evidence="2" type="ORF">ACFTOW_15030</name>
</gene>
<dbReference type="Proteomes" id="UP001597186">
    <property type="component" value="Unassembled WGS sequence"/>
</dbReference>
<dbReference type="RefSeq" id="WP_379917124.1">
    <property type="nucleotide sequence ID" value="NZ_JBHUDD010000139.1"/>
</dbReference>
<evidence type="ECO:0000313" key="3">
    <source>
        <dbReference type="Proteomes" id="UP001597186"/>
    </source>
</evidence>
<dbReference type="Pfam" id="PF06676">
    <property type="entry name" value="DUF1178"/>
    <property type="match status" value="1"/>
</dbReference>
<protein>
    <submittedName>
        <fullName evidence="2">DUF1178 family protein</fullName>
    </submittedName>
</protein>
<evidence type="ECO:0000313" key="2">
    <source>
        <dbReference type="EMBL" id="MFD1510699.1"/>
    </source>
</evidence>
<feature type="region of interest" description="Disordered" evidence="1">
    <location>
        <begin position="52"/>
        <end position="79"/>
    </location>
</feature>
<organism evidence="2 3">
    <name type="scientific">Lacimonas salitolerans</name>
    <dbReference type="NCBI Taxonomy" id="1323750"/>
    <lineage>
        <taxon>Bacteria</taxon>
        <taxon>Pseudomonadati</taxon>
        <taxon>Pseudomonadota</taxon>
        <taxon>Alphaproteobacteria</taxon>
        <taxon>Rhodobacterales</taxon>
        <taxon>Paracoccaceae</taxon>
        <taxon>Lacimonas</taxon>
    </lineage>
</organism>
<keyword evidence="3" id="KW-1185">Reference proteome</keyword>
<proteinExistence type="predicted"/>
<dbReference type="InterPro" id="IPR009562">
    <property type="entry name" value="DUF1178"/>
</dbReference>
<evidence type="ECO:0000256" key="1">
    <source>
        <dbReference type="SAM" id="MobiDB-lite"/>
    </source>
</evidence>
<dbReference type="PIRSF" id="PIRSF032131">
    <property type="entry name" value="UCP032131"/>
    <property type="match status" value="1"/>
</dbReference>
<accession>A0ABW4EKQ8</accession>
<dbReference type="EMBL" id="JBHUDD010000139">
    <property type="protein sequence ID" value="MFD1510699.1"/>
    <property type="molecule type" value="Genomic_DNA"/>
</dbReference>
<comment type="caution">
    <text evidence="2">The sequence shown here is derived from an EMBL/GenBank/DDBJ whole genome shotgun (WGS) entry which is preliminary data.</text>
</comment>
<sequence length="151" mass="16067">MITYTLKCADEHQFDSWFQSAEAFDKLKTAGMVVCAVCGSGKVEKALMAPRVRPARKASGHLPAAPEPAPSRPLSAPANPAEQALAALKKKIEANSDYVGLNFASEARAIHDGTAPERAIYGEARADEAKKLIEDGIPVAPLPFLPGRKSN</sequence>